<evidence type="ECO:0000313" key="2">
    <source>
        <dbReference type="EMBL" id="CAG7716414.1"/>
    </source>
</evidence>
<comment type="caution">
    <text evidence="2">The sequence shown here is derived from an EMBL/GenBank/DDBJ whole genome shotgun (WGS) entry which is preliminary data.</text>
</comment>
<feature type="region of interest" description="Disordered" evidence="1">
    <location>
        <begin position="203"/>
        <end position="251"/>
    </location>
</feature>
<dbReference type="AlphaFoldDB" id="A0A8J2JL87"/>
<feature type="non-terminal residue" evidence="2">
    <location>
        <position position="388"/>
    </location>
</feature>
<protein>
    <submittedName>
        <fullName evidence="2">Uncharacterized protein</fullName>
    </submittedName>
</protein>
<feature type="compositionally biased region" description="Pro residues" evidence="1">
    <location>
        <begin position="147"/>
        <end position="156"/>
    </location>
</feature>
<dbReference type="EMBL" id="CAJVCH010038344">
    <property type="protein sequence ID" value="CAG7716414.1"/>
    <property type="molecule type" value="Genomic_DNA"/>
</dbReference>
<feature type="region of interest" description="Disordered" evidence="1">
    <location>
        <begin position="132"/>
        <end position="163"/>
    </location>
</feature>
<evidence type="ECO:0000313" key="3">
    <source>
        <dbReference type="Proteomes" id="UP000708208"/>
    </source>
</evidence>
<name>A0A8J2JL87_9HEXA</name>
<gene>
    <name evidence="2" type="ORF">AFUS01_LOCUS5927</name>
</gene>
<feature type="compositionally biased region" description="Low complexity" evidence="1">
    <location>
        <begin position="343"/>
        <end position="354"/>
    </location>
</feature>
<feature type="region of interest" description="Disordered" evidence="1">
    <location>
        <begin position="342"/>
        <end position="388"/>
    </location>
</feature>
<feature type="compositionally biased region" description="Polar residues" evidence="1">
    <location>
        <begin position="221"/>
        <end position="231"/>
    </location>
</feature>
<accession>A0A8J2JL87</accession>
<sequence length="388" mass="44035">VAAWWSFHSKSVLPELDAESAPFKYQTCCNSLKEVFPEEDDRKKAKLLNKTRVFRVRKDGPLDYVMAKLNLFDRIDSNMEKSKQLHYLFKGLPAQIAHTVHRNLGNDACVNDFIKELKYQCNDPHFHLFTSSTQNPEVPSELYDPDYNPPNPPKPQPTRNFNYPNKYPFIGEIKQQMCGYCDRAGHHIRQCYIFNRHYVARHNIENPQDPPNSSQNPKTAPPQNSQNTPMRPNNGGRPFTRSQNTPDNRRTADCNTLASLMHVDVLLPPNHVSGNVPRSGYLNEHQFRSGLHLENLIIDFGKLSIGQPVYKVDSSSQTEKENLGFPLYPPITGENTKEVVGNSEIPSSPISGPPQMLENPPIVTEDCRLPLNSIPYSGPPDRATDPPR</sequence>
<dbReference type="Proteomes" id="UP000708208">
    <property type="component" value="Unassembled WGS sequence"/>
</dbReference>
<reference evidence="2" key="1">
    <citation type="submission" date="2021-06" db="EMBL/GenBank/DDBJ databases">
        <authorList>
            <person name="Hodson N. C."/>
            <person name="Mongue J. A."/>
            <person name="Jaron S. K."/>
        </authorList>
    </citation>
    <scope>NUCLEOTIDE SEQUENCE</scope>
</reference>
<proteinExistence type="predicted"/>
<keyword evidence="3" id="KW-1185">Reference proteome</keyword>
<evidence type="ECO:0000256" key="1">
    <source>
        <dbReference type="SAM" id="MobiDB-lite"/>
    </source>
</evidence>
<organism evidence="2 3">
    <name type="scientific">Allacma fusca</name>
    <dbReference type="NCBI Taxonomy" id="39272"/>
    <lineage>
        <taxon>Eukaryota</taxon>
        <taxon>Metazoa</taxon>
        <taxon>Ecdysozoa</taxon>
        <taxon>Arthropoda</taxon>
        <taxon>Hexapoda</taxon>
        <taxon>Collembola</taxon>
        <taxon>Symphypleona</taxon>
        <taxon>Sminthuridae</taxon>
        <taxon>Allacma</taxon>
    </lineage>
</organism>